<dbReference type="SUPFAM" id="SSF55174">
    <property type="entry name" value="Alpha-L RNA-binding motif"/>
    <property type="match status" value="1"/>
</dbReference>
<evidence type="ECO:0000313" key="8">
    <source>
        <dbReference type="Proteomes" id="UP000547674"/>
    </source>
</evidence>
<dbReference type="InterPro" id="IPR006145">
    <property type="entry name" value="PsdUridine_synth_RsuA/RluA"/>
</dbReference>
<dbReference type="Proteomes" id="UP000547674">
    <property type="component" value="Unassembled WGS sequence"/>
</dbReference>
<organism evidence="7 8">
    <name type="scientific">Eiseniibacteriota bacterium</name>
    <dbReference type="NCBI Taxonomy" id="2212470"/>
    <lineage>
        <taxon>Bacteria</taxon>
        <taxon>Candidatus Eiseniibacteriota</taxon>
    </lineage>
</organism>
<dbReference type="Gene3D" id="3.30.2350.10">
    <property type="entry name" value="Pseudouridine synthase"/>
    <property type="match status" value="1"/>
</dbReference>
<dbReference type="GO" id="GO:0000455">
    <property type="term" value="P:enzyme-directed rRNA pseudouridine synthesis"/>
    <property type="evidence" value="ECO:0007669"/>
    <property type="project" value="TreeGrafter"/>
</dbReference>
<dbReference type="InterPro" id="IPR020103">
    <property type="entry name" value="PsdUridine_synth_cat_dom_sf"/>
</dbReference>
<proteinExistence type="inferred from homology"/>
<dbReference type="SMART" id="SM00363">
    <property type="entry name" value="S4"/>
    <property type="match status" value="1"/>
</dbReference>
<evidence type="ECO:0000256" key="2">
    <source>
        <dbReference type="ARBA" id="ARBA00023235"/>
    </source>
</evidence>
<dbReference type="EC" id="5.4.99.-" evidence="5"/>
<dbReference type="PANTHER" id="PTHR21600">
    <property type="entry name" value="MITOCHONDRIAL RNA PSEUDOURIDINE SYNTHASE"/>
    <property type="match status" value="1"/>
</dbReference>
<evidence type="ECO:0000259" key="6">
    <source>
        <dbReference type="SMART" id="SM00363"/>
    </source>
</evidence>
<evidence type="ECO:0000313" key="7">
    <source>
        <dbReference type="EMBL" id="NNF06211.1"/>
    </source>
</evidence>
<dbReference type="PROSITE" id="PS50889">
    <property type="entry name" value="S4"/>
    <property type="match status" value="1"/>
</dbReference>
<dbReference type="InterPro" id="IPR002942">
    <property type="entry name" value="S4_RNA-bd"/>
</dbReference>
<comment type="similarity">
    <text evidence="1 5">Belongs to the pseudouridine synthase RluA family.</text>
</comment>
<name>A0A7Y2E6Q6_UNCEI</name>
<dbReference type="PROSITE" id="PS01129">
    <property type="entry name" value="PSI_RLU"/>
    <property type="match status" value="1"/>
</dbReference>
<evidence type="ECO:0000256" key="1">
    <source>
        <dbReference type="ARBA" id="ARBA00010876"/>
    </source>
</evidence>
<dbReference type="GO" id="GO:0120159">
    <property type="term" value="F:rRNA pseudouridine synthase activity"/>
    <property type="evidence" value="ECO:0007669"/>
    <property type="project" value="UniProtKB-ARBA"/>
</dbReference>
<evidence type="ECO:0000256" key="4">
    <source>
        <dbReference type="PROSITE-ProRule" id="PRU00182"/>
    </source>
</evidence>
<keyword evidence="2 5" id="KW-0413">Isomerase</keyword>
<dbReference type="NCBIfam" id="TIGR00005">
    <property type="entry name" value="rluA_subfam"/>
    <property type="match status" value="1"/>
</dbReference>
<evidence type="ECO:0000256" key="5">
    <source>
        <dbReference type="RuleBase" id="RU362028"/>
    </source>
</evidence>
<dbReference type="SUPFAM" id="SSF55120">
    <property type="entry name" value="Pseudouridine synthase"/>
    <property type="match status" value="1"/>
</dbReference>
<comment type="function">
    <text evidence="5">Responsible for synthesis of pseudouridine from uracil.</text>
</comment>
<dbReference type="Gene3D" id="3.10.290.10">
    <property type="entry name" value="RNA-binding S4 domain"/>
    <property type="match status" value="1"/>
</dbReference>
<dbReference type="InterPro" id="IPR050188">
    <property type="entry name" value="RluA_PseudoU_synthase"/>
</dbReference>
<dbReference type="PANTHER" id="PTHR21600:SF44">
    <property type="entry name" value="RIBOSOMAL LARGE SUBUNIT PSEUDOURIDINE SYNTHASE D"/>
    <property type="match status" value="1"/>
</dbReference>
<dbReference type="Pfam" id="PF00849">
    <property type="entry name" value="PseudoU_synth_2"/>
    <property type="match status" value="1"/>
</dbReference>
<accession>A0A7Y2E6Q6</accession>
<feature type="active site" evidence="3">
    <location>
        <position position="138"/>
    </location>
</feature>
<dbReference type="EMBL" id="JABDJR010000212">
    <property type="protein sequence ID" value="NNF06211.1"/>
    <property type="molecule type" value="Genomic_DNA"/>
</dbReference>
<comment type="caution">
    <text evidence="7">The sequence shown here is derived from an EMBL/GenBank/DDBJ whole genome shotgun (WGS) entry which is preliminary data.</text>
</comment>
<dbReference type="InterPro" id="IPR036986">
    <property type="entry name" value="S4_RNA-bd_sf"/>
</dbReference>
<feature type="domain" description="RNA-binding S4" evidence="6">
    <location>
        <begin position="15"/>
        <end position="72"/>
    </location>
</feature>
<evidence type="ECO:0000256" key="3">
    <source>
        <dbReference type="PIRSR" id="PIRSR606225-1"/>
    </source>
</evidence>
<dbReference type="CDD" id="cd02869">
    <property type="entry name" value="PseudoU_synth_RluA_like"/>
    <property type="match status" value="1"/>
</dbReference>
<protein>
    <recommendedName>
        <fullName evidence="5">Pseudouridine synthase</fullName>
        <ecNumber evidence="5">5.4.99.-</ecNumber>
    </recommendedName>
</protein>
<keyword evidence="4" id="KW-0694">RNA-binding</keyword>
<comment type="catalytic activity">
    <reaction evidence="5">
        <text>a uridine in RNA = a pseudouridine in RNA</text>
        <dbReference type="Rhea" id="RHEA:48348"/>
        <dbReference type="Rhea" id="RHEA-COMP:12068"/>
        <dbReference type="Rhea" id="RHEA-COMP:12069"/>
        <dbReference type="ChEBI" id="CHEBI:65314"/>
        <dbReference type="ChEBI" id="CHEBI:65315"/>
    </reaction>
</comment>
<sequence>MEIWNHRVTEEEAGTRLDRLLQQHRPDLTRSHLKRLISEGFVTLDGEKIKAGFAVKSGSDIELQIPPPPEITPEPEDIPLSVIYEDHDLLVVDKAAGLSVHPGAGRASGTMVNALLGRGTTLSPVGAPLRPGIVHRLDKDTSGLLVVAKTEVAHHSLTEQLAERSMSRRYWTMIWGLMEPKEGEIEGALARSRADRRKMRVVSRGGKPALTRYRTLWADQSLSILWVGLQTGRTHQIRAHFKSQGHSVFGDSDYGGRSKRVSIHAVGKRDRFRQALGILSRQALHAAYLSFTHPVSLERLDFTSPLPSDIMKAAKVLEVPGEVLDTSVMEEV</sequence>
<dbReference type="Pfam" id="PF01479">
    <property type="entry name" value="S4"/>
    <property type="match status" value="1"/>
</dbReference>
<dbReference type="InterPro" id="IPR006225">
    <property type="entry name" value="PsdUridine_synth_RluC/D"/>
</dbReference>
<reference evidence="7 8" key="1">
    <citation type="submission" date="2020-03" db="EMBL/GenBank/DDBJ databases">
        <title>Metabolic flexibility allows generalist bacteria to become dominant in a frequently disturbed ecosystem.</title>
        <authorList>
            <person name="Chen Y.-J."/>
            <person name="Leung P.M."/>
            <person name="Bay S.K."/>
            <person name="Hugenholtz P."/>
            <person name="Kessler A.J."/>
            <person name="Shelley G."/>
            <person name="Waite D.W."/>
            <person name="Cook P.L."/>
            <person name="Greening C."/>
        </authorList>
    </citation>
    <scope>NUCLEOTIDE SEQUENCE [LARGE SCALE GENOMIC DNA]</scope>
    <source>
        <strain evidence="7">SS_bin_28</strain>
    </source>
</reference>
<dbReference type="InterPro" id="IPR006224">
    <property type="entry name" value="PsdUridine_synth_RluA-like_CS"/>
</dbReference>
<dbReference type="CDD" id="cd00165">
    <property type="entry name" value="S4"/>
    <property type="match status" value="1"/>
</dbReference>
<dbReference type="AlphaFoldDB" id="A0A7Y2E6Q6"/>
<gene>
    <name evidence="7" type="ORF">HKN21_05585</name>
</gene>
<dbReference type="GO" id="GO:0003723">
    <property type="term" value="F:RNA binding"/>
    <property type="evidence" value="ECO:0007669"/>
    <property type="project" value="UniProtKB-KW"/>
</dbReference>